<dbReference type="GO" id="GO:0008270">
    <property type="term" value="F:zinc ion binding"/>
    <property type="evidence" value="ECO:0007669"/>
    <property type="project" value="UniProtKB-KW"/>
</dbReference>
<keyword evidence="3" id="KW-0732">Signal</keyword>
<name>A0AAD8H2A2_9APIA</name>
<accession>A0AAD8H2A2</accession>
<feature type="chain" id="PRO_5042189703" description="SWIM-type domain-containing protein" evidence="3">
    <location>
        <begin position="22"/>
        <end position="1143"/>
    </location>
</feature>
<dbReference type="AlphaFoldDB" id="A0AAD8H2A2"/>
<dbReference type="InterPro" id="IPR018289">
    <property type="entry name" value="MULE_transposase_dom"/>
</dbReference>
<evidence type="ECO:0000256" key="3">
    <source>
        <dbReference type="SAM" id="SignalP"/>
    </source>
</evidence>
<dbReference type="InterPro" id="IPR017946">
    <property type="entry name" value="PLC-like_Pdiesterase_TIM-brl"/>
</dbReference>
<sequence length="1143" mass="129682">MKLFIFIVFIFTISLVSHISAVKEGKTCLVDSNCDDGLHCETCLANSNVRARCTRIRPLIPTVQVLGLPFNRYSWLTTHNSFARLGAKSATGSTIIAPENQQDSVASQLKNGVRGFMLDMYDFQDDVWLCHSFGGKCYNYTAFVPAVTVLKEIQAFLVADTSAIITIIIEDYVTSPNGLTKVFDAAGLRPFWFPVSRMPKNGGDWPIIDDMIKQNQRLVVFTSKSRKEAAEGIAYEWRYLVENQYGNGGMKGGLCPNRAESLPMNTTTRSLVLMNYFPDGPILAQACKDNSAPLNNMMDTCHVLAGNRWPNFIAVDFYKRSDGGGASAAVDRANGELICGCQSISNCKGNSIFGDCNYVPAPPTSTSKDTSSSSYVEFSPLKLICLFGALILAITVRDNTIDAEGNREASPDVEVQDEIQRNIWIPHCNEEIKPYKKQVFPNLDTAFEYYEDYGRECGFTVRRSTEKTNNAGKTILKYFVCSRAGPNDYSESARGNNSYKHRNRKTVSAKCICPAKLSLRADGENHFFVYKFIETHNHPFASKSGMQFLRCNRSLTDFHQHFIVDAGKVNIGATRAHGFYKSLCGSYENVGATVVDFKNFSRDFKKKIGKHDADLIVQKFKDIQLTSDGAFKYEYETDSSNRLTRLFWADGIGRQNYEVFGDVVSFDATYRTNRYNMVFVPLIGIDNHWKSVTFAGALLESESSENFTWYCESYKKIFGKEPKCIITDQCAAMKIAIENCFPLVKHRLCMWHIMKKLPAKLGTLFCVESPFMDQLNKFVWSDHATPTEFEDGWNEVISKFGLNDNKWLQEMFDLRKSWIPAYFNNEPMVGLLRTTSRSESSNFFFSHFVQKGDTLSEFYLCYESAIERQRYNNKKLNHADDIMPRPISKKKIEMDAAEMYTRTMFYRIQEEILAGGGDIEIESWNLVGGVKTILIKDPISLSKSFEISLNLETHDIDCSCKMFMRVGYLCSHAFFFLGISGIHHIPRQYVSNRWLKKAEERFSTLDLGDIPEPMSREKAQCPKAKDCWFEFQGCISSASGNQDHIDYIHKVLKLMRNNIKLSQRKGNSRLDDESIEDLIGSKIVEETTILPPNQSNNKGCRKRITSSAEKSIGGKKRQMRECKKCKKMAYHDSRNCPTKNNTD</sequence>
<organism evidence="5 6">
    <name type="scientific">Heracleum sosnowskyi</name>
    <dbReference type="NCBI Taxonomy" id="360622"/>
    <lineage>
        <taxon>Eukaryota</taxon>
        <taxon>Viridiplantae</taxon>
        <taxon>Streptophyta</taxon>
        <taxon>Embryophyta</taxon>
        <taxon>Tracheophyta</taxon>
        <taxon>Spermatophyta</taxon>
        <taxon>Magnoliopsida</taxon>
        <taxon>eudicotyledons</taxon>
        <taxon>Gunneridae</taxon>
        <taxon>Pentapetalae</taxon>
        <taxon>asterids</taxon>
        <taxon>campanulids</taxon>
        <taxon>Apiales</taxon>
        <taxon>Apiaceae</taxon>
        <taxon>Apioideae</taxon>
        <taxon>apioid superclade</taxon>
        <taxon>Tordylieae</taxon>
        <taxon>Tordyliinae</taxon>
        <taxon>Heracleum</taxon>
    </lineage>
</organism>
<proteinExistence type="predicted"/>
<evidence type="ECO:0000256" key="1">
    <source>
        <dbReference type="PROSITE-ProRule" id="PRU00325"/>
    </source>
</evidence>
<protein>
    <recommendedName>
        <fullName evidence="4">SWIM-type domain-containing protein</fullName>
    </recommendedName>
</protein>
<dbReference type="CDD" id="cd08588">
    <property type="entry name" value="PI-PLCc_At5g67130_like"/>
    <property type="match status" value="1"/>
</dbReference>
<reference evidence="5" key="1">
    <citation type="submission" date="2023-02" db="EMBL/GenBank/DDBJ databases">
        <title>Genome of toxic invasive species Heracleum sosnowskyi carries increased number of genes despite the absence of recent whole-genome duplications.</title>
        <authorList>
            <person name="Schelkunov M."/>
            <person name="Shtratnikova V."/>
            <person name="Makarenko M."/>
            <person name="Klepikova A."/>
            <person name="Omelchenko D."/>
            <person name="Novikova G."/>
            <person name="Obukhova E."/>
            <person name="Bogdanov V."/>
            <person name="Penin A."/>
            <person name="Logacheva M."/>
        </authorList>
    </citation>
    <scope>NUCLEOTIDE SEQUENCE</scope>
    <source>
        <strain evidence="5">Hsosn_3</strain>
        <tissue evidence="5">Leaf</tissue>
    </source>
</reference>
<dbReference type="InterPro" id="IPR004330">
    <property type="entry name" value="FAR1_DNA_bnd_dom"/>
</dbReference>
<evidence type="ECO:0000313" key="5">
    <source>
        <dbReference type="EMBL" id="KAK1358883.1"/>
    </source>
</evidence>
<reference evidence="5" key="2">
    <citation type="submission" date="2023-05" db="EMBL/GenBank/DDBJ databases">
        <authorList>
            <person name="Schelkunov M.I."/>
        </authorList>
    </citation>
    <scope>NUCLEOTIDE SEQUENCE</scope>
    <source>
        <strain evidence="5">Hsosn_3</strain>
        <tissue evidence="5">Leaf</tissue>
    </source>
</reference>
<dbReference type="Pfam" id="PF10551">
    <property type="entry name" value="MULE"/>
    <property type="match status" value="1"/>
</dbReference>
<dbReference type="PANTHER" id="PTHR47718:SF18">
    <property type="entry name" value="PROTEIN FAR1-RELATED SEQUENCE 5-LIKE"/>
    <property type="match status" value="1"/>
</dbReference>
<keyword evidence="1" id="KW-0479">Metal-binding</keyword>
<dbReference type="Proteomes" id="UP001237642">
    <property type="component" value="Unassembled WGS sequence"/>
</dbReference>
<evidence type="ECO:0000256" key="2">
    <source>
        <dbReference type="SAM" id="MobiDB-lite"/>
    </source>
</evidence>
<gene>
    <name evidence="5" type="ORF">POM88_043357</name>
</gene>
<keyword evidence="1" id="KW-0862">Zinc</keyword>
<evidence type="ECO:0000313" key="6">
    <source>
        <dbReference type="Proteomes" id="UP001237642"/>
    </source>
</evidence>
<feature type="signal peptide" evidence="3">
    <location>
        <begin position="1"/>
        <end position="21"/>
    </location>
</feature>
<keyword evidence="1" id="KW-0863">Zinc-finger</keyword>
<dbReference type="Pfam" id="PF03101">
    <property type="entry name" value="FAR1"/>
    <property type="match status" value="1"/>
</dbReference>
<dbReference type="PROSITE" id="PS50007">
    <property type="entry name" value="PIPLC_X_DOMAIN"/>
    <property type="match status" value="1"/>
</dbReference>
<dbReference type="PANTHER" id="PTHR47718">
    <property type="entry name" value="OS01G0519700 PROTEIN"/>
    <property type="match status" value="1"/>
</dbReference>
<dbReference type="InterPro" id="IPR007527">
    <property type="entry name" value="Znf_SWIM"/>
</dbReference>
<dbReference type="EMBL" id="JAUIZM010000010">
    <property type="protein sequence ID" value="KAK1358883.1"/>
    <property type="molecule type" value="Genomic_DNA"/>
</dbReference>
<dbReference type="GO" id="GO:0008081">
    <property type="term" value="F:phosphoric diester hydrolase activity"/>
    <property type="evidence" value="ECO:0007669"/>
    <property type="project" value="InterPro"/>
</dbReference>
<dbReference type="Pfam" id="PF26178">
    <property type="entry name" value="PI-PLC_cat"/>
    <property type="match status" value="1"/>
</dbReference>
<keyword evidence="6" id="KW-1185">Reference proteome</keyword>
<feature type="region of interest" description="Disordered" evidence="2">
    <location>
        <begin position="1091"/>
        <end position="1117"/>
    </location>
</feature>
<comment type="caution">
    <text evidence="5">The sequence shown here is derived from an EMBL/GenBank/DDBJ whole genome shotgun (WGS) entry which is preliminary data.</text>
</comment>
<dbReference type="SUPFAM" id="SSF51695">
    <property type="entry name" value="PLC-like phosphodiesterases"/>
    <property type="match status" value="1"/>
</dbReference>
<dbReference type="Gene3D" id="3.20.20.190">
    <property type="entry name" value="Phosphatidylinositol (PI) phosphodiesterase"/>
    <property type="match status" value="1"/>
</dbReference>
<dbReference type="GO" id="GO:0006629">
    <property type="term" value="P:lipid metabolic process"/>
    <property type="evidence" value="ECO:0007669"/>
    <property type="project" value="InterPro"/>
</dbReference>
<feature type="domain" description="SWIM-type" evidence="4">
    <location>
        <begin position="945"/>
        <end position="981"/>
    </location>
</feature>
<dbReference type="PROSITE" id="PS50966">
    <property type="entry name" value="ZF_SWIM"/>
    <property type="match status" value="1"/>
</dbReference>
<evidence type="ECO:0000259" key="4">
    <source>
        <dbReference type="PROSITE" id="PS50966"/>
    </source>
</evidence>